<dbReference type="PANTHER" id="PTHR11113:SF2">
    <property type="entry name" value="ADENINE DEAMINASE"/>
    <property type="match status" value="1"/>
</dbReference>
<comment type="similarity">
    <text evidence="1 6">Belongs to the metallo-dependent hydrolases superfamily. Adenine deaminase family.</text>
</comment>
<dbReference type="Gene3D" id="2.30.40.10">
    <property type="entry name" value="Urease, subunit C, domain 1"/>
    <property type="match status" value="1"/>
</dbReference>
<dbReference type="EC" id="3.5.4.2" evidence="2 6"/>
<dbReference type="GO" id="GO:0006146">
    <property type="term" value="P:adenine catabolic process"/>
    <property type="evidence" value="ECO:0007669"/>
    <property type="project" value="InterPro"/>
</dbReference>
<feature type="domain" description="Adenine deaminase C-terminal" evidence="8">
    <location>
        <begin position="414"/>
        <end position="578"/>
    </location>
</feature>
<evidence type="ECO:0000313" key="10">
    <source>
        <dbReference type="Proteomes" id="UP000284676"/>
    </source>
</evidence>
<dbReference type="Gene3D" id="3.20.20.140">
    <property type="entry name" value="Metal-dependent hydrolases"/>
    <property type="match status" value="1"/>
</dbReference>
<dbReference type="Proteomes" id="UP000284676">
    <property type="component" value="Unassembled WGS sequence"/>
</dbReference>
<sequence length="584" mass="65452">MTKEERRELIKVAMGYSNATLKLENANLVNVFSGEIYLANIYIYKKYIADIVEVEKDSFKKTDKIIDIQGKYLVPGFIDSHLHIESSHLTPYHFAEAIIPKGTTTIIADPHEICNALGEEGLNYMLKASENLPMNQYFLVPSCIPSVMKLENTGAEFDADLVDKLLEKDRILGLGEVMDYIGVIHNDKRMEDIIDVAYRKNMFLQGHSPELQGSELSAYLCGGPYTCHETRDGVHAIDKIRKGMTVDARESSISKNIASIIENIKSFKSPRNLTLCTDDREPKDILEKGHINDCVRVAIKAGLEPIEAIRAVTLNTAQIYRLDKRGAIAPSYFADMLVIDNLKDINVEKVFFEGELVAENNKLLVQINKPHIDLENKNTINIDELKVEDFMIKAPIENGKLEIVGMEYINKISSVTRKKTFTVNVKDGYVDLEGDELNFAISINRYGKKTKAIAVVENFYVNRGAIATTYSHDSHNLTIIYKKPIDALVAAQRVKNIAGGIVVVENEKVVKELPFPIGGMLSKNSAYELGNYIVDMNKVLRDYGIESASPITRPSTLSLIVIPEVKLSDMGLIDVVKQEIIKQF</sequence>
<dbReference type="SUPFAM" id="SSF51338">
    <property type="entry name" value="Composite domain of metallo-dependent hydrolases"/>
    <property type="match status" value="1"/>
</dbReference>
<accession>A0A414PWQ8</accession>
<evidence type="ECO:0000256" key="6">
    <source>
        <dbReference type="HAMAP-Rule" id="MF_01518"/>
    </source>
</evidence>
<evidence type="ECO:0000256" key="1">
    <source>
        <dbReference type="ARBA" id="ARBA00006773"/>
    </source>
</evidence>
<dbReference type="InterPro" id="IPR032466">
    <property type="entry name" value="Metal_Hydrolase"/>
</dbReference>
<dbReference type="NCBIfam" id="TIGR01178">
    <property type="entry name" value="ade"/>
    <property type="match status" value="1"/>
</dbReference>
<reference evidence="9 10" key="1">
    <citation type="submission" date="2018-08" db="EMBL/GenBank/DDBJ databases">
        <title>A genome reference for cultivated species of the human gut microbiota.</title>
        <authorList>
            <person name="Zou Y."/>
            <person name="Xue W."/>
            <person name="Luo G."/>
        </authorList>
    </citation>
    <scope>NUCLEOTIDE SEQUENCE [LARGE SCALE GENOMIC DNA]</scope>
    <source>
        <strain evidence="9 10">AM25-1</strain>
    </source>
</reference>
<comment type="caution">
    <text evidence="9">The sequence shown here is derived from an EMBL/GenBank/DDBJ whole genome shotgun (WGS) entry which is preliminary data.</text>
</comment>
<evidence type="ECO:0000256" key="4">
    <source>
        <dbReference type="ARBA" id="ARBA00023211"/>
    </source>
</evidence>
<dbReference type="PANTHER" id="PTHR11113">
    <property type="entry name" value="N-ACETYLGLUCOSAMINE-6-PHOSPHATE DEACETYLASE"/>
    <property type="match status" value="1"/>
</dbReference>
<evidence type="ECO:0000259" key="7">
    <source>
        <dbReference type="Pfam" id="PF01979"/>
    </source>
</evidence>
<proteinExistence type="inferred from homology"/>
<comment type="catalytic activity">
    <reaction evidence="5 6">
        <text>adenine + H2O + H(+) = hypoxanthine + NH4(+)</text>
        <dbReference type="Rhea" id="RHEA:23688"/>
        <dbReference type="ChEBI" id="CHEBI:15377"/>
        <dbReference type="ChEBI" id="CHEBI:15378"/>
        <dbReference type="ChEBI" id="CHEBI:16708"/>
        <dbReference type="ChEBI" id="CHEBI:17368"/>
        <dbReference type="ChEBI" id="CHEBI:28938"/>
        <dbReference type="EC" id="3.5.4.2"/>
    </reaction>
</comment>
<evidence type="ECO:0000313" key="9">
    <source>
        <dbReference type="EMBL" id="RHF73027.1"/>
    </source>
</evidence>
<dbReference type="InterPro" id="IPR006680">
    <property type="entry name" value="Amidohydro-rel"/>
</dbReference>
<protein>
    <recommendedName>
        <fullName evidence="2 6">Adenine deaminase</fullName>
        <shortName evidence="6">Adenase</shortName>
        <shortName evidence="6">Adenine aminase</shortName>
        <ecNumber evidence="2 6">3.5.4.2</ecNumber>
    </recommendedName>
</protein>
<organism evidence="9 10">
    <name type="scientific">Fusobacterium mortiferum</name>
    <dbReference type="NCBI Taxonomy" id="850"/>
    <lineage>
        <taxon>Bacteria</taxon>
        <taxon>Fusobacteriati</taxon>
        <taxon>Fusobacteriota</taxon>
        <taxon>Fusobacteriia</taxon>
        <taxon>Fusobacteriales</taxon>
        <taxon>Fusobacteriaceae</taxon>
        <taxon>Fusobacterium</taxon>
    </lineage>
</organism>
<dbReference type="RefSeq" id="WP_118234263.1">
    <property type="nucleotide sequence ID" value="NZ_QRHL01000006.1"/>
</dbReference>
<dbReference type="GO" id="GO:0000034">
    <property type="term" value="F:adenine deaminase activity"/>
    <property type="evidence" value="ECO:0007669"/>
    <property type="project" value="UniProtKB-UniRule"/>
</dbReference>
<keyword evidence="4 6" id="KW-0464">Manganese</keyword>
<dbReference type="Pfam" id="PF13382">
    <property type="entry name" value="Adenine_deam_C"/>
    <property type="match status" value="1"/>
</dbReference>
<comment type="cofactor">
    <cofactor evidence="6">
        <name>Mn(2+)</name>
        <dbReference type="ChEBI" id="CHEBI:29035"/>
    </cofactor>
</comment>
<keyword evidence="3 6" id="KW-0378">Hydrolase</keyword>
<dbReference type="HAMAP" id="MF_01518">
    <property type="entry name" value="Adenine_deamin"/>
    <property type="match status" value="1"/>
</dbReference>
<evidence type="ECO:0000259" key="8">
    <source>
        <dbReference type="Pfam" id="PF13382"/>
    </source>
</evidence>
<evidence type="ECO:0000256" key="5">
    <source>
        <dbReference type="ARBA" id="ARBA00047720"/>
    </source>
</evidence>
<dbReference type="Pfam" id="PF01979">
    <property type="entry name" value="Amidohydro_1"/>
    <property type="match status" value="1"/>
</dbReference>
<evidence type="ECO:0000256" key="2">
    <source>
        <dbReference type="ARBA" id="ARBA00012782"/>
    </source>
</evidence>
<name>A0A414PWQ8_FUSMR</name>
<dbReference type="InterPro" id="IPR006679">
    <property type="entry name" value="Adenine_deam"/>
</dbReference>
<evidence type="ECO:0000256" key="3">
    <source>
        <dbReference type="ARBA" id="ARBA00022801"/>
    </source>
</evidence>
<dbReference type="InterPro" id="IPR026912">
    <property type="entry name" value="Adenine_deam_C"/>
</dbReference>
<dbReference type="EMBL" id="QRHL01000006">
    <property type="protein sequence ID" value="RHF73027.1"/>
    <property type="molecule type" value="Genomic_DNA"/>
</dbReference>
<dbReference type="AlphaFoldDB" id="A0A414PWQ8"/>
<gene>
    <name evidence="6 9" type="primary">ade</name>
    <name evidence="9" type="ORF">DW663_05750</name>
</gene>
<dbReference type="InterPro" id="IPR011059">
    <property type="entry name" value="Metal-dep_hydrolase_composite"/>
</dbReference>
<feature type="domain" description="Amidohydrolase-related" evidence="7">
    <location>
        <begin position="72"/>
        <end position="357"/>
    </location>
</feature>
<dbReference type="SUPFAM" id="SSF51556">
    <property type="entry name" value="Metallo-dependent hydrolases"/>
    <property type="match status" value="1"/>
</dbReference>